<dbReference type="Pfam" id="PF01177">
    <property type="entry name" value="Asp_Glu_race"/>
    <property type="match status" value="1"/>
</dbReference>
<evidence type="ECO:0000256" key="1">
    <source>
        <dbReference type="ARBA" id="ARBA00001602"/>
    </source>
</evidence>
<dbReference type="RefSeq" id="WP_231005029.1">
    <property type="nucleotide sequence ID" value="NZ_JAJNEC010000005.1"/>
</dbReference>
<comment type="similarity">
    <text evidence="7">Belongs to the aspartate/glutamate racemases family.</text>
</comment>
<organism evidence="9 10">
    <name type="scientific">Niabella pedocola</name>
    <dbReference type="NCBI Taxonomy" id="1752077"/>
    <lineage>
        <taxon>Bacteria</taxon>
        <taxon>Pseudomonadati</taxon>
        <taxon>Bacteroidota</taxon>
        <taxon>Chitinophagia</taxon>
        <taxon>Chitinophagales</taxon>
        <taxon>Chitinophagaceae</taxon>
        <taxon>Niabella</taxon>
    </lineage>
</organism>
<evidence type="ECO:0000256" key="7">
    <source>
        <dbReference type="HAMAP-Rule" id="MF_00258"/>
    </source>
</evidence>
<dbReference type="PANTHER" id="PTHR21198">
    <property type="entry name" value="GLUTAMATE RACEMASE"/>
    <property type="match status" value="1"/>
</dbReference>
<comment type="function">
    <text evidence="7">Provides the (R)-glutamate required for cell wall biosynthesis.</text>
</comment>
<dbReference type="EC" id="5.1.1.3" evidence="2 7"/>
<feature type="binding site" evidence="7">
    <location>
        <begin position="216"/>
        <end position="217"/>
    </location>
    <ligand>
        <name>substrate</name>
    </ligand>
</feature>
<dbReference type="EMBL" id="JAJNEC010000005">
    <property type="protein sequence ID" value="MCD2423769.1"/>
    <property type="molecule type" value="Genomic_DNA"/>
</dbReference>
<comment type="pathway">
    <text evidence="7">Cell wall biogenesis; peptidoglycan biosynthesis.</text>
</comment>
<evidence type="ECO:0000313" key="10">
    <source>
        <dbReference type="Proteomes" id="UP001199816"/>
    </source>
</evidence>
<dbReference type="InterPro" id="IPR033134">
    <property type="entry name" value="Asp/Glu_racemase_AS_2"/>
</dbReference>
<comment type="catalytic activity">
    <reaction evidence="1 7">
        <text>L-glutamate = D-glutamate</text>
        <dbReference type="Rhea" id="RHEA:12813"/>
        <dbReference type="ChEBI" id="CHEBI:29985"/>
        <dbReference type="ChEBI" id="CHEBI:29986"/>
        <dbReference type="EC" id="5.1.1.3"/>
    </reaction>
</comment>
<keyword evidence="5 7" id="KW-0413">Isomerase</keyword>
<evidence type="ECO:0000313" key="9">
    <source>
        <dbReference type="EMBL" id="MCD2423769.1"/>
    </source>
</evidence>
<evidence type="ECO:0000256" key="6">
    <source>
        <dbReference type="ARBA" id="ARBA00023316"/>
    </source>
</evidence>
<dbReference type="HAMAP" id="MF_00258">
    <property type="entry name" value="Glu_racemase"/>
    <property type="match status" value="1"/>
</dbReference>
<feature type="binding site" evidence="7">
    <location>
        <begin position="97"/>
        <end position="98"/>
    </location>
    <ligand>
        <name>substrate</name>
    </ligand>
</feature>
<evidence type="ECO:0000256" key="3">
    <source>
        <dbReference type="ARBA" id="ARBA00022960"/>
    </source>
</evidence>
<protein>
    <recommendedName>
        <fullName evidence="2 7">Glutamate racemase</fullName>
        <ecNumber evidence="2 7">5.1.1.3</ecNumber>
    </recommendedName>
</protein>
<feature type="active site" description="Proton donor/acceptor" evidence="7">
    <location>
        <position position="215"/>
    </location>
</feature>
<dbReference type="InterPro" id="IPR015942">
    <property type="entry name" value="Asp/Glu/hydantoin_racemase"/>
</dbReference>
<evidence type="ECO:0000256" key="8">
    <source>
        <dbReference type="SAM" id="MobiDB-lite"/>
    </source>
</evidence>
<feature type="binding site" evidence="7">
    <location>
        <begin position="65"/>
        <end position="66"/>
    </location>
    <ligand>
        <name>substrate</name>
    </ligand>
</feature>
<dbReference type="Gene3D" id="3.40.50.1860">
    <property type="match status" value="2"/>
</dbReference>
<dbReference type="GO" id="GO:0008881">
    <property type="term" value="F:glutamate racemase activity"/>
    <property type="evidence" value="ECO:0007669"/>
    <property type="project" value="UniProtKB-EC"/>
</dbReference>
<dbReference type="InterPro" id="IPR004391">
    <property type="entry name" value="Glu_race"/>
</dbReference>
<dbReference type="Proteomes" id="UP001199816">
    <property type="component" value="Unassembled WGS sequence"/>
</dbReference>
<dbReference type="InterPro" id="IPR001920">
    <property type="entry name" value="Asp/Glu_race"/>
</dbReference>
<dbReference type="SUPFAM" id="SSF53681">
    <property type="entry name" value="Aspartate/glutamate racemase"/>
    <property type="match status" value="2"/>
</dbReference>
<feature type="region of interest" description="Disordered" evidence="8">
    <location>
        <begin position="1"/>
        <end position="21"/>
    </location>
</feature>
<feature type="active site" description="Proton donor/acceptor" evidence="7">
    <location>
        <position position="96"/>
    </location>
</feature>
<reference evidence="9 10" key="1">
    <citation type="submission" date="2021-11" db="EMBL/GenBank/DDBJ databases">
        <title>Genomic of Niabella pedocola.</title>
        <authorList>
            <person name="Wu T."/>
        </authorList>
    </citation>
    <scope>NUCLEOTIDE SEQUENCE [LARGE SCALE GENOMIC DNA]</scope>
    <source>
        <strain evidence="9 10">JCM 31011</strain>
    </source>
</reference>
<evidence type="ECO:0000256" key="5">
    <source>
        <dbReference type="ARBA" id="ARBA00023235"/>
    </source>
</evidence>
<keyword evidence="3 7" id="KW-0133">Cell shape</keyword>
<evidence type="ECO:0000256" key="4">
    <source>
        <dbReference type="ARBA" id="ARBA00022984"/>
    </source>
</evidence>
<keyword evidence="10" id="KW-1185">Reference proteome</keyword>
<gene>
    <name evidence="7 9" type="primary">murI</name>
    <name evidence="9" type="ORF">LQ567_13420</name>
</gene>
<dbReference type="NCBIfam" id="TIGR00067">
    <property type="entry name" value="glut_race"/>
    <property type="match status" value="1"/>
</dbReference>
<proteinExistence type="inferred from homology"/>
<feature type="binding site" evidence="7">
    <location>
        <begin position="33"/>
        <end position="34"/>
    </location>
    <ligand>
        <name>substrate</name>
    </ligand>
</feature>
<dbReference type="PROSITE" id="PS00923">
    <property type="entry name" value="ASP_GLU_RACEMASE_1"/>
    <property type="match status" value="1"/>
</dbReference>
<dbReference type="PANTHER" id="PTHR21198:SF2">
    <property type="entry name" value="GLUTAMATE RACEMASE"/>
    <property type="match status" value="1"/>
</dbReference>
<accession>A0ABS8PSI5</accession>
<dbReference type="InterPro" id="IPR018187">
    <property type="entry name" value="Asp/Glu_racemase_AS_1"/>
</dbReference>
<keyword evidence="6 7" id="KW-0961">Cell wall biogenesis/degradation</keyword>
<evidence type="ECO:0000256" key="2">
    <source>
        <dbReference type="ARBA" id="ARBA00013090"/>
    </source>
</evidence>
<feature type="compositionally biased region" description="Polar residues" evidence="8">
    <location>
        <begin position="1"/>
        <end position="18"/>
    </location>
</feature>
<comment type="caution">
    <text evidence="9">The sequence shown here is derived from an EMBL/GenBank/DDBJ whole genome shotgun (WGS) entry which is preliminary data.</text>
</comment>
<dbReference type="PROSITE" id="PS00924">
    <property type="entry name" value="ASP_GLU_RACEMASE_2"/>
    <property type="match status" value="1"/>
</dbReference>
<name>A0ABS8PSI5_9BACT</name>
<sequence length="296" mass="33112">MSHQLSDISHQTSDTRYQPSGVRNDAAPIGVFDSGYGGLTVLKELVKVLPQYDYLYLGDNGRAPYGNRSFETVYEYTLQCVQWFFEQGCSLVILACNTASAKALRSIQQNDLPRIAPDKRVLGVIRPTTEVIGEYSENGEIGILATKGTVNSGSYPIEIHKFFPEARVYQEACPMWVPIVENNEIDTPGADFFIKKNLHALFHKGPKVDAVLLACTHYPLLKDKIQEHLPIDVKLVSQGELVANSLADYLRRHPEMEQRCSKNGRQQFFTTDATEDFDNHGTLFFGAPVSSTHIVL</sequence>
<keyword evidence="4 7" id="KW-0573">Peptidoglycan synthesis</keyword>